<dbReference type="PROSITE" id="PS00139">
    <property type="entry name" value="THIOL_PROTEASE_CYS"/>
    <property type="match status" value="1"/>
</dbReference>
<dbReference type="SUPFAM" id="SSF54001">
    <property type="entry name" value="Cysteine proteinases"/>
    <property type="match status" value="1"/>
</dbReference>
<protein>
    <recommendedName>
        <fullName evidence="8">Calpain catalytic domain-containing protein</fullName>
    </recommendedName>
</protein>
<proteinExistence type="inferred from homology"/>
<evidence type="ECO:0000313" key="9">
    <source>
        <dbReference type="EMBL" id="MBB5432383.1"/>
    </source>
</evidence>
<dbReference type="InterPro" id="IPR038765">
    <property type="entry name" value="Papain-like_cys_pep_sf"/>
</dbReference>
<keyword evidence="4 5" id="KW-0788">Thiol protease</keyword>
<dbReference type="PRINTS" id="PR00704">
    <property type="entry name" value="CALPAIN"/>
</dbReference>
<reference evidence="9 10" key="1">
    <citation type="submission" date="2020-08" db="EMBL/GenBank/DDBJ databases">
        <title>Sequencing the genomes of 1000 actinobacteria strains.</title>
        <authorList>
            <person name="Klenk H.-P."/>
        </authorList>
    </citation>
    <scope>NUCLEOTIDE SEQUENCE [LARGE SCALE GENOMIC DNA]</scope>
    <source>
        <strain evidence="9 10">DSM 44551</strain>
    </source>
</reference>
<keyword evidence="7" id="KW-0812">Transmembrane</keyword>
<dbReference type="RefSeq" id="WP_184391956.1">
    <property type="nucleotide sequence ID" value="NZ_BAAAJD010000042.1"/>
</dbReference>
<gene>
    <name evidence="9" type="ORF">HDA36_002467</name>
</gene>
<evidence type="ECO:0000256" key="3">
    <source>
        <dbReference type="ARBA" id="ARBA00022801"/>
    </source>
</evidence>
<evidence type="ECO:0000256" key="2">
    <source>
        <dbReference type="ARBA" id="ARBA00022670"/>
    </source>
</evidence>
<comment type="similarity">
    <text evidence="1">Belongs to the peptidase C2 family.</text>
</comment>
<feature type="transmembrane region" description="Helical" evidence="7">
    <location>
        <begin position="25"/>
        <end position="44"/>
    </location>
</feature>
<feature type="active site" evidence="5">
    <location>
        <position position="246"/>
    </location>
</feature>
<dbReference type="EMBL" id="JACHDB010000001">
    <property type="protein sequence ID" value="MBB5432383.1"/>
    <property type="molecule type" value="Genomic_DNA"/>
</dbReference>
<keyword evidence="7" id="KW-1133">Transmembrane helix</keyword>
<keyword evidence="2 5" id="KW-0645">Protease</keyword>
<keyword evidence="10" id="KW-1185">Reference proteome</keyword>
<accession>A0A7W8VDU4</accession>
<evidence type="ECO:0000256" key="4">
    <source>
        <dbReference type="ARBA" id="ARBA00022807"/>
    </source>
</evidence>
<evidence type="ECO:0000256" key="6">
    <source>
        <dbReference type="SAM" id="MobiDB-lite"/>
    </source>
</evidence>
<dbReference type="Pfam" id="PF00648">
    <property type="entry name" value="Peptidase_C2"/>
    <property type="match status" value="1"/>
</dbReference>
<dbReference type="GO" id="GO:0004198">
    <property type="term" value="F:calcium-dependent cysteine-type endopeptidase activity"/>
    <property type="evidence" value="ECO:0007669"/>
    <property type="project" value="InterPro"/>
</dbReference>
<sequence length="436" mass="47503">MRALFPPPTAAARRRLDRGAGFTEYAAGVLVVAALVAAVFVTGLDSRIADMFREGLCRISGATEQSGACEDDGPDTRGPDDVTTQEHRVGGGGKNPDNSNEPRYVDQDAIQDELSEIREYLDKGFWDLCLFNCPRHPSEVMGGMTADELNTLMSSLTEDEIRELLGMDGVREIVLSKVDLEILRDLRDIDRHGIDPSFDDVGGDSANTKDGKRTDLGWAEYPNGRLWGDDGNISSDDLRQGALGDCWWLAGMGAIADQNPEIIKQMIKQNANGTYTVTFGDGEQVTVTPDLVVNSNNSPAFSNPQNGVMWPAILEKAYAEKEGSFGEIEGGWPGDAMETITGDDSGDVPSMLQTEEFLSGMLENGNAIGVTTPGDKKDSYYELESGDSLVGNHAYVVKEIKDGKVTLYNPWGQQHATLTMDEFREKLNKVQTNKAE</sequence>
<feature type="active site" evidence="5">
    <location>
        <position position="409"/>
    </location>
</feature>
<name>A0A7W8VDU4_9ACTN</name>
<feature type="domain" description="Calpain catalytic" evidence="8">
    <location>
        <begin position="237"/>
        <end position="413"/>
    </location>
</feature>
<dbReference type="InterPro" id="IPR022684">
    <property type="entry name" value="Calpain_cysteine_protease"/>
</dbReference>
<evidence type="ECO:0000256" key="1">
    <source>
        <dbReference type="ARBA" id="ARBA00007623"/>
    </source>
</evidence>
<dbReference type="PANTHER" id="PTHR10183:SF379">
    <property type="entry name" value="CALPAIN-5"/>
    <property type="match status" value="1"/>
</dbReference>
<evidence type="ECO:0000259" key="8">
    <source>
        <dbReference type="PROSITE" id="PS50203"/>
    </source>
</evidence>
<feature type="compositionally biased region" description="Basic and acidic residues" evidence="6">
    <location>
        <begin position="74"/>
        <end position="89"/>
    </location>
</feature>
<dbReference type="GO" id="GO:0006508">
    <property type="term" value="P:proteolysis"/>
    <property type="evidence" value="ECO:0007669"/>
    <property type="project" value="UniProtKB-KW"/>
</dbReference>
<evidence type="ECO:0000256" key="5">
    <source>
        <dbReference type="PROSITE-ProRule" id="PRU00239"/>
    </source>
</evidence>
<dbReference type="PANTHER" id="PTHR10183">
    <property type="entry name" value="CALPAIN"/>
    <property type="match status" value="1"/>
</dbReference>
<feature type="active site" evidence="5">
    <location>
        <position position="393"/>
    </location>
</feature>
<feature type="region of interest" description="Disordered" evidence="6">
    <location>
        <begin position="64"/>
        <end position="104"/>
    </location>
</feature>
<dbReference type="PROSITE" id="PS50203">
    <property type="entry name" value="CALPAIN_CAT"/>
    <property type="match status" value="1"/>
</dbReference>
<evidence type="ECO:0000313" key="10">
    <source>
        <dbReference type="Proteomes" id="UP000572635"/>
    </source>
</evidence>
<evidence type="ECO:0000256" key="7">
    <source>
        <dbReference type="SAM" id="Phobius"/>
    </source>
</evidence>
<dbReference type="AlphaFoldDB" id="A0A7W8VDU4"/>
<keyword evidence="3 5" id="KW-0378">Hydrolase</keyword>
<keyword evidence="7" id="KW-0472">Membrane</keyword>
<dbReference type="InterPro" id="IPR001300">
    <property type="entry name" value="Peptidase_C2_calpain_cat"/>
</dbReference>
<dbReference type="SMART" id="SM00230">
    <property type="entry name" value="CysPc"/>
    <property type="match status" value="1"/>
</dbReference>
<dbReference type="Proteomes" id="UP000572635">
    <property type="component" value="Unassembled WGS sequence"/>
</dbReference>
<comment type="caution">
    <text evidence="9">The sequence shown here is derived from an EMBL/GenBank/DDBJ whole genome shotgun (WGS) entry which is preliminary data.</text>
</comment>
<organism evidence="9 10">
    <name type="scientific">Nocardiopsis composta</name>
    <dbReference type="NCBI Taxonomy" id="157465"/>
    <lineage>
        <taxon>Bacteria</taxon>
        <taxon>Bacillati</taxon>
        <taxon>Actinomycetota</taxon>
        <taxon>Actinomycetes</taxon>
        <taxon>Streptosporangiales</taxon>
        <taxon>Nocardiopsidaceae</taxon>
        <taxon>Nocardiopsis</taxon>
    </lineage>
</organism>
<dbReference type="InterPro" id="IPR000169">
    <property type="entry name" value="Pept_cys_AS"/>
</dbReference>